<keyword evidence="2" id="KW-1185">Reference proteome</keyword>
<name>A0A835W1L0_CHLIN</name>
<dbReference type="EMBL" id="JAEHOC010000014">
    <property type="protein sequence ID" value="KAG2435940.1"/>
    <property type="molecule type" value="Genomic_DNA"/>
</dbReference>
<proteinExistence type="predicted"/>
<accession>A0A835W1L0</accession>
<gene>
    <name evidence="1" type="ORF">HXX76_007135</name>
</gene>
<reference evidence="1" key="1">
    <citation type="journal article" date="2020" name="bioRxiv">
        <title>Comparative genomics of Chlamydomonas.</title>
        <authorList>
            <person name="Craig R.J."/>
            <person name="Hasan A.R."/>
            <person name="Ness R.W."/>
            <person name="Keightley P.D."/>
        </authorList>
    </citation>
    <scope>NUCLEOTIDE SEQUENCE</scope>
    <source>
        <strain evidence="1">SAG 7.73</strain>
    </source>
</reference>
<evidence type="ECO:0000313" key="1">
    <source>
        <dbReference type="EMBL" id="KAG2435940.1"/>
    </source>
</evidence>
<dbReference type="AlphaFoldDB" id="A0A835W1L0"/>
<dbReference type="Proteomes" id="UP000650467">
    <property type="component" value="Unassembled WGS sequence"/>
</dbReference>
<dbReference type="InterPro" id="IPR019265">
    <property type="entry name" value="RTRAF"/>
</dbReference>
<dbReference type="PANTHER" id="PTHR15924">
    <property type="entry name" value="CLE"/>
    <property type="match status" value="1"/>
</dbReference>
<dbReference type="OrthoDB" id="514167at2759"/>
<organism evidence="1 2">
    <name type="scientific">Chlamydomonas incerta</name>
    <dbReference type="NCBI Taxonomy" id="51695"/>
    <lineage>
        <taxon>Eukaryota</taxon>
        <taxon>Viridiplantae</taxon>
        <taxon>Chlorophyta</taxon>
        <taxon>core chlorophytes</taxon>
        <taxon>Chlorophyceae</taxon>
        <taxon>CS clade</taxon>
        <taxon>Chlamydomonadales</taxon>
        <taxon>Chlamydomonadaceae</taxon>
        <taxon>Chlamydomonas</taxon>
    </lineage>
</organism>
<dbReference type="Pfam" id="PF10036">
    <property type="entry name" value="RLL"/>
    <property type="match status" value="1"/>
</dbReference>
<sequence length="267" mass="27867">MALLNFSLRALKYPQVPVDLDDVDQLRALVIWLENLKIREYKIAERKALADTASPSWDAAFAKYLDDLDCPVPPADRRAAVEWLVAFAVNLDFEDNADKLKAPAAAASTAPAAAVAATAGASAPPQAGKGSRAGDDVLSGLDDPQVAAAVLQLIGAAQVGPSGGAGGDPADVVSAVQAAAERLACQVGPALRPGVWRPEGPAAQCLAEVPLGFEVQGEALSSAAKVLRLLFIRDLRQLQSQIDHALVDMQEYTANPKTDSSLGKVGR</sequence>
<comment type="caution">
    <text evidence="1">The sequence shown here is derived from an EMBL/GenBank/DDBJ whole genome shotgun (WGS) entry which is preliminary data.</text>
</comment>
<protein>
    <submittedName>
        <fullName evidence="1">Uncharacterized protein</fullName>
    </submittedName>
</protein>
<evidence type="ECO:0000313" key="2">
    <source>
        <dbReference type="Proteomes" id="UP000650467"/>
    </source>
</evidence>